<name>A0AAV5JJP0_9ROSI</name>
<organism evidence="1 2">
    <name type="scientific">Rubroshorea leprosula</name>
    <dbReference type="NCBI Taxonomy" id="152421"/>
    <lineage>
        <taxon>Eukaryota</taxon>
        <taxon>Viridiplantae</taxon>
        <taxon>Streptophyta</taxon>
        <taxon>Embryophyta</taxon>
        <taxon>Tracheophyta</taxon>
        <taxon>Spermatophyta</taxon>
        <taxon>Magnoliopsida</taxon>
        <taxon>eudicotyledons</taxon>
        <taxon>Gunneridae</taxon>
        <taxon>Pentapetalae</taxon>
        <taxon>rosids</taxon>
        <taxon>malvids</taxon>
        <taxon>Malvales</taxon>
        <taxon>Dipterocarpaceae</taxon>
        <taxon>Rubroshorea</taxon>
    </lineage>
</organism>
<sequence>MKNKPNLCCYPSLTKLVEKNRSCWRRWLFHEQIWVGVLPSAAAGEQQMRVVGILGGWMLLTSCAEQLLLAWLTPRKHSPILFISALCQLSKLSTST</sequence>
<dbReference type="EMBL" id="BPVZ01000039">
    <property type="protein sequence ID" value="GKV13737.1"/>
    <property type="molecule type" value="Genomic_DNA"/>
</dbReference>
<accession>A0AAV5JJP0</accession>
<dbReference type="Proteomes" id="UP001054252">
    <property type="component" value="Unassembled WGS sequence"/>
</dbReference>
<gene>
    <name evidence="1" type="ORF">SLEP1_g24721</name>
</gene>
<protein>
    <submittedName>
        <fullName evidence="1">Uncharacterized protein</fullName>
    </submittedName>
</protein>
<proteinExistence type="predicted"/>
<dbReference type="AlphaFoldDB" id="A0AAV5JJP0"/>
<reference evidence="1 2" key="1">
    <citation type="journal article" date="2021" name="Commun. Biol.">
        <title>The genome of Shorea leprosula (Dipterocarpaceae) highlights the ecological relevance of drought in aseasonal tropical rainforests.</title>
        <authorList>
            <person name="Ng K.K.S."/>
            <person name="Kobayashi M.J."/>
            <person name="Fawcett J.A."/>
            <person name="Hatakeyama M."/>
            <person name="Paape T."/>
            <person name="Ng C.H."/>
            <person name="Ang C.C."/>
            <person name="Tnah L.H."/>
            <person name="Lee C.T."/>
            <person name="Nishiyama T."/>
            <person name="Sese J."/>
            <person name="O'Brien M.J."/>
            <person name="Copetti D."/>
            <person name="Mohd Noor M.I."/>
            <person name="Ong R.C."/>
            <person name="Putra M."/>
            <person name="Sireger I.Z."/>
            <person name="Indrioko S."/>
            <person name="Kosugi Y."/>
            <person name="Izuno A."/>
            <person name="Isagi Y."/>
            <person name="Lee S.L."/>
            <person name="Shimizu K.K."/>
        </authorList>
    </citation>
    <scope>NUCLEOTIDE SEQUENCE [LARGE SCALE GENOMIC DNA]</scope>
    <source>
        <strain evidence="1">214</strain>
    </source>
</reference>
<comment type="caution">
    <text evidence="1">The sequence shown here is derived from an EMBL/GenBank/DDBJ whole genome shotgun (WGS) entry which is preliminary data.</text>
</comment>
<evidence type="ECO:0000313" key="2">
    <source>
        <dbReference type="Proteomes" id="UP001054252"/>
    </source>
</evidence>
<evidence type="ECO:0000313" key="1">
    <source>
        <dbReference type="EMBL" id="GKV13737.1"/>
    </source>
</evidence>
<keyword evidence="2" id="KW-1185">Reference proteome</keyword>